<dbReference type="SUPFAM" id="SSF46785">
    <property type="entry name" value="Winged helix' DNA-binding domain"/>
    <property type="match status" value="1"/>
</dbReference>
<keyword evidence="1" id="KW-0805">Transcription regulation</keyword>
<dbReference type="InterPro" id="IPR029016">
    <property type="entry name" value="GAF-like_dom_sf"/>
</dbReference>
<accession>A0A1G5QK30</accession>
<dbReference type="PANTHER" id="PTHR30136:SF24">
    <property type="entry name" value="HTH-TYPE TRANSCRIPTIONAL REPRESSOR ALLR"/>
    <property type="match status" value="1"/>
</dbReference>
<name>A0A1G5QK30_9RHOB</name>
<evidence type="ECO:0000259" key="4">
    <source>
        <dbReference type="PROSITE" id="PS51077"/>
    </source>
</evidence>
<evidence type="ECO:0000256" key="3">
    <source>
        <dbReference type="ARBA" id="ARBA00023163"/>
    </source>
</evidence>
<dbReference type="InterPro" id="IPR014757">
    <property type="entry name" value="Tscrpt_reg_IclR_C"/>
</dbReference>
<dbReference type="InterPro" id="IPR036388">
    <property type="entry name" value="WH-like_DNA-bd_sf"/>
</dbReference>
<proteinExistence type="predicted"/>
<dbReference type="Pfam" id="PF01614">
    <property type="entry name" value="IclR_C"/>
    <property type="match status" value="1"/>
</dbReference>
<dbReference type="Gene3D" id="1.10.10.10">
    <property type="entry name" value="Winged helix-like DNA-binding domain superfamily/Winged helix DNA-binding domain"/>
    <property type="match status" value="1"/>
</dbReference>
<dbReference type="Gene3D" id="3.30.450.40">
    <property type="match status" value="1"/>
</dbReference>
<protein>
    <submittedName>
        <fullName evidence="6">Transcriptional regulator, IclR family</fullName>
    </submittedName>
</protein>
<dbReference type="GO" id="GO:0003700">
    <property type="term" value="F:DNA-binding transcription factor activity"/>
    <property type="evidence" value="ECO:0007669"/>
    <property type="project" value="TreeGrafter"/>
</dbReference>
<dbReference type="PROSITE" id="PS51078">
    <property type="entry name" value="ICLR_ED"/>
    <property type="match status" value="1"/>
</dbReference>
<evidence type="ECO:0000313" key="7">
    <source>
        <dbReference type="Proteomes" id="UP000198767"/>
    </source>
</evidence>
<reference evidence="6 7" key="1">
    <citation type="submission" date="2016-10" db="EMBL/GenBank/DDBJ databases">
        <authorList>
            <person name="de Groot N.N."/>
        </authorList>
    </citation>
    <scope>NUCLEOTIDE SEQUENCE [LARGE SCALE GENOMIC DNA]</scope>
    <source>
        <strain evidence="6 7">U95</strain>
    </source>
</reference>
<dbReference type="STRING" id="1156985.SAMN04488118_104333"/>
<feature type="domain" description="HTH iclR-type" evidence="4">
    <location>
        <begin position="7"/>
        <end position="69"/>
    </location>
</feature>
<dbReference type="Pfam" id="PF09339">
    <property type="entry name" value="HTH_IclR"/>
    <property type="match status" value="1"/>
</dbReference>
<keyword evidence="3" id="KW-0804">Transcription</keyword>
<dbReference type="GO" id="GO:0003677">
    <property type="term" value="F:DNA binding"/>
    <property type="evidence" value="ECO:0007669"/>
    <property type="project" value="UniProtKB-KW"/>
</dbReference>
<sequence length="255" mass="28517">MGRPTESSIVTKCAIVMDVLSEARQPLAFSEIVDRTGFVKSSCHRILAVLLGEELISYDKPSRTYRTGARLHQWARSAWRRIDLQQVAAEPMNRLSEMTKMNAALSILDGQTILYLRTADYVPVRYAAHSGDHAPLHSTAAGKVFLAFMSEQKRHDLLEQLEYEKFTEFTLTSPEELKRELWATKTNGYGRAVKEEVLQVTGIAAPIFNEQDDVVACMSLWSLEQAATSAEVIAKSEQVIAAAEEVSKIIGWRPS</sequence>
<evidence type="ECO:0000256" key="1">
    <source>
        <dbReference type="ARBA" id="ARBA00023015"/>
    </source>
</evidence>
<dbReference type="PROSITE" id="PS51077">
    <property type="entry name" value="HTH_ICLR"/>
    <property type="match status" value="1"/>
</dbReference>
<dbReference type="PANTHER" id="PTHR30136">
    <property type="entry name" value="HELIX-TURN-HELIX TRANSCRIPTIONAL REGULATOR, ICLR FAMILY"/>
    <property type="match status" value="1"/>
</dbReference>
<dbReference type="RefSeq" id="WP_198511991.1">
    <property type="nucleotide sequence ID" value="NZ_CANLDO010000022.1"/>
</dbReference>
<gene>
    <name evidence="6" type="ORF">SAMN04488118_104333</name>
</gene>
<keyword evidence="2" id="KW-0238">DNA-binding</keyword>
<dbReference type="InterPro" id="IPR050707">
    <property type="entry name" value="HTH_MetabolicPath_Reg"/>
</dbReference>
<dbReference type="InterPro" id="IPR005471">
    <property type="entry name" value="Tscrpt_reg_IclR_N"/>
</dbReference>
<organism evidence="6 7">
    <name type="scientific">Epibacterium ulvae</name>
    <dbReference type="NCBI Taxonomy" id="1156985"/>
    <lineage>
        <taxon>Bacteria</taxon>
        <taxon>Pseudomonadati</taxon>
        <taxon>Pseudomonadota</taxon>
        <taxon>Alphaproteobacteria</taxon>
        <taxon>Rhodobacterales</taxon>
        <taxon>Roseobacteraceae</taxon>
        <taxon>Epibacterium</taxon>
    </lineage>
</organism>
<evidence type="ECO:0000256" key="2">
    <source>
        <dbReference type="ARBA" id="ARBA00023125"/>
    </source>
</evidence>
<dbReference type="SUPFAM" id="SSF55781">
    <property type="entry name" value="GAF domain-like"/>
    <property type="match status" value="1"/>
</dbReference>
<dbReference type="InterPro" id="IPR036390">
    <property type="entry name" value="WH_DNA-bd_sf"/>
</dbReference>
<dbReference type="AlphaFoldDB" id="A0A1G5QK30"/>
<keyword evidence="7" id="KW-1185">Reference proteome</keyword>
<evidence type="ECO:0000259" key="5">
    <source>
        <dbReference type="PROSITE" id="PS51078"/>
    </source>
</evidence>
<dbReference type="Proteomes" id="UP000198767">
    <property type="component" value="Unassembled WGS sequence"/>
</dbReference>
<dbReference type="EMBL" id="FMWG01000004">
    <property type="protein sequence ID" value="SCZ62072.1"/>
    <property type="molecule type" value="Genomic_DNA"/>
</dbReference>
<dbReference type="GO" id="GO:0045892">
    <property type="term" value="P:negative regulation of DNA-templated transcription"/>
    <property type="evidence" value="ECO:0007669"/>
    <property type="project" value="TreeGrafter"/>
</dbReference>
<evidence type="ECO:0000313" key="6">
    <source>
        <dbReference type="EMBL" id="SCZ62072.1"/>
    </source>
</evidence>
<dbReference type="SMART" id="SM00346">
    <property type="entry name" value="HTH_ICLR"/>
    <property type="match status" value="1"/>
</dbReference>
<feature type="domain" description="IclR-ED" evidence="5">
    <location>
        <begin position="70"/>
        <end position="252"/>
    </location>
</feature>